<protein>
    <recommendedName>
        <fullName evidence="7">Zn(2)-C6 fungal-type domain-containing protein</fullName>
    </recommendedName>
</protein>
<dbReference type="PANTHER" id="PTHR46910:SF37">
    <property type="entry name" value="ZN(II)2CYS6 TRANSCRIPTION FACTOR (EUROFUNG)"/>
    <property type="match status" value="1"/>
</dbReference>
<comment type="subcellular location">
    <subcellularLocation>
        <location evidence="1">Nucleus</location>
    </subcellularLocation>
</comment>
<dbReference type="SMART" id="SM00906">
    <property type="entry name" value="Fungal_trans"/>
    <property type="match status" value="1"/>
</dbReference>
<dbReference type="Proteomes" id="UP000191500">
    <property type="component" value="Unassembled WGS sequence"/>
</dbReference>
<dbReference type="GO" id="GO:0008270">
    <property type="term" value="F:zinc ion binding"/>
    <property type="evidence" value="ECO:0007669"/>
    <property type="project" value="InterPro"/>
</dbReference>
<keyword evidence="3" id="KW-0805">Transcription regulation</keyword>
<dbReference type="PANTHER" id="PTHR46910">
    <property type="entry name" value="TRANSCRIPTION FACTOR PDR1"/>
    <property type="match status" value="1"/>
</dbReference>
<dbReference type="Pfam" id="PF04082">
    <property type="entry name" value="Fungal_trans"/>
    <property type="match status" value="1"/>
</dbReference>
<dbReference type="Pfam" id="PF00172">
    <property type="entry name" value="Zn_clus"/>
    <property type="match status" value="1"/>
</dbReference>
<dbReference type="Gene3D" id="4.10.240.10">
    <property type="entry name" value="Zn(2)-C6 fungal-type DNA-binding domain"/>
    <property type="match status" value="1"/>
</dbReference>
<evidence type="ECO:0000256" key="4">
    <source>
        <dbReference type="ARBA" id="ARBA00023125"/>
    </source>
</evidence>
<dbReference type="SUPFAM" id="SSF57701">
    <property type="entry name" value="Zn2/Cys6 DNA-binding domain"/>
    <property type="match status" value="1"/>
</dbReference>
<dbReference type="GO" id="GO:0006351">
    <property type="term" value="P:DNA-templated transcription"/>
    <property type="evidence" value="ECO:0007669"/>
    <property type="project" value="InterPro"/>
</dbReference>
<dbReference type="STRING" id="36646.A0A1V6ULK7"/>
<dbReference type="PROSITE" id="PS50048">
    <property type="entry name" value="ZN2_CY6_FUNGAL_2"/>
    <property type="match status" value="1"/>
</dbReference>
<evidence type="ECO:0000256" key="6">
    <source>
        <dbReference type="ARBA" id="ARBA00023242"/>
    </source>
</evidence>
<reference evidence="9" key="1">
    <citation type="journal article" date="2017" name="Nat. Microbiol.">
        <title>Global analysis of biosynthetic gene clusters reveals vast potential of secondary metabolite production in Penicillium species.</title>
        <authorList>
            <person name="Nielsen J.C."/>
            <person name="Grijseels S."/>
            <person name="Prigent S."/>
            <person name="Ji B."/>
            <person name="Dainat J."/>
            <person name="Nielsen K.F."/>
            <person name="Frisvad J.C."/>
            <person name="Workman M."/>
            <person name="Nielsen J."/>
        </authorList>
    </citation>
    <scope>NUCLEOTIDE SEQUENCE [LARGE SCALE GENOMIC DNA]</scope>
    <source>
        <strain evidence="9">IBT 31321</strain>
    </source>
</reference>
<evidence type="ECO:0000256" key="3">
    <source>
        <dbReference type="ARBA" id="ARBA00023015"/>
    </source>
</evidence>
<keyword evidence="9" id="KW-1185">Reference proteome</keyword>
<name>A0A1V6ULK7_9EURO</name>
<dbReference type="SMART" id="SM00066">
    <property type="entry name" value="GAL4"/>
    <property type="match status" value="1"/>
</dbReference>
<dbReference type="InterPro" id="IPR036864">
    <property type="entry name" value="Zn2-C6_fun-type_DNA-bd_sf"/>
</dbReference>
<dbReference type="EMBL" id="MDDG01000007">
    <property type="protein sequence ID" value="OQE39310.1"/>
    <property type="molecule type" value="Genomic_DNA"/>
</dbReference>
<keyword evidence="5" id="KW-0804">Transcription</keyword>
<evidence type="ECO:0000256" key="2">
    <source>
        <dbReference type="ARBA" id="ARBA00022723"/>
    </source>
</evidence>
<feature type="domain" description="Zn(2)-C6 fungal-type" evidence="7">
    <location>
        <begin position="16"/>
        <end position="46"/>
    </location>
</feature>
<evidence type="ECO:0000259" key="7">
    <source>
        <dbReference type="PROSITE" id="PS50048"/>
    </source>
</evidence>
<dbReference type="InterPro" id="IPR007219">
    <property type="entry name" value="XnlR_reg_dom"/>
</dbReference>
<organism evidence="8 9">
    <name type="scientific">Penicillium coprophilum</name>
    <dbReference type="NCBI Taxonomy" id="36646"/>
    <lineage>
        <taxon>Eukaryota</taxon>
        <taxon>Fungi</taxon>
        <taxon>Dikarya</taxon>
        <taxon>Ascomycota</taxon>
        <taxon>Pezizomycotina</taxon>
        <taxon>Eurotiomycetes</taxon>
        <taxon>Eurotiomycetidae</taxon>
        <taxon>Eurotiales</taxon>
        <taxon>Aspergillaceae</taxon>
        <taxon>Penicillium</taxon>
    </lineage>
</organism>
<evidence type="ECO:0000313" key="9">
    <source>
        <dbReference type="Proteomes" id="UP000191500"/>
    </source>
</evidence>
<comment type="caution">
    <text evidence="8">The sequence shown here is derived from an EMBL/GenBank/DDBJ whole genome shotgun (WGS) entry which is preliminary data.</text>
</comment>
<keyword evidence="2" id="KW-0479">Metal-binding</keyword>
<keyword evidence="4" id="KW-0238">DNA-binding</keyword>
<evidence type="ECO:0000313" key="8">
    <source>
        <dbReference type="EMBL" id="OQE39310.1"/>
    </source>
</evidence>
<dbReference type="CDD" id="cd00067">
    <property type="entry name" value="GAL4"/>
    <property type="match status" value="1"/>
</dbReference>
<dbReference type="CDD" id="cd12148">
    <property type="entry name" value="fungal_TF_MHR"/>
    <property type="match status" value="1"/>
</dbReference>
<keyword evidence="6" id="KW-0539">Nucleus</keyword>
<dbReference type="AlphaFoldDB" id="A0A1V6ULK7"/>
<evidence type="ECO:0000256" key="1">
    <source>
        <dbReference type="ARBA" id="ARBA00004123"/>
    </source>
</evidence>
<gene>
    <name evidence="8" type="ORF">PENCOP_c007G04277</name>
</gene>
<proteinExistence type="predicted"/>
<dbReference type="GO" id="GO:0000981">
    <property type="term" value="F:DNA-binding transcription factor activity, RNA polymerase II-specific"/>
    <property type="evidence" value="ECO:0007669"/>
    <property type="project" value="InterPro"/>
</dbReference>
<sequence length="594" mass="67010">MHKSTGKVEQKRTSAACDSCFAKKIKCDDAVPRCNWCMHHGLPCTFTRKSRAKGKKHSEHRNNSLARVERRVVRIETALHDYLHRRQNNIPPGPDSGAFCEPFCGEHGPPLLGEWYFAGIKLGGVSRHNGIPFFSVEGLRWVESRCGHNKNLDRFARFFHSWGTNPKSTSDSLGPPDDKKYSQLPDREIIEAHLASFRSSPLHQIFPVLKYSLFIETIRHAYQRPQNSYKSPFAASCVLAFGAFATTIDLRNSNLPAIDGDACAQEAQRLLFKLSQIPATLDVLQTLLILCAFRLLSGDLSSADILLAIAVRLLFQLGGNQFGCPNASFEERDQVRTLFWMSYTFDKCLFLRTGRPLCIHDDDCDLTLPSNYIARTSERGFETEETMDSWTPLFPCDLRLSIAVSNIYRELYSIRGLQKSDADVLMTIRNLDNELEAWRVSFPPQKLSQLSDNSSVKIIEASSRCKSWNEDIYGMSEGINSSLALAVEASRSSLLYLNLMQGTIDEETACKFAMFYPISAIMTLFCYILLKPQDPRASDDLHLLTKVPVLMQAALIYRSHSIEPMHVQLVEDFVEDLSHLAKSAIDRAGIYSPE</sequence>
<dbReference type="GO" id="GO:0003677">
    <property type="term" value="F:DNA binding"/>
    <property type="evidence" value="ECO:0007669"/>
    <property type="project" value="UniProtKB-KW"/>
</dbReference>
<accession>A0A1V6ULK7</accession>
<dbReference type="InterPro" id="IPR050987">
    <property type="entry name" value="AtrR-like"/>
</dbReference>
<dbReference type="InterPro" id="IPR001138">
    <property type="entry name" value="Zn2Cys6_DnaBD"/>
</dbReference>
<dbReference type="GO" id="GO:0005634">
    <property type="term" value="C:nucleus"/>
    <property type="evidence" value="ECO:0007669"/>
    <property type="project" value="UniProtKB-SubCell"/>
</dbReference>
<evidence type="ECO:0000256" key="5">
    <source>
        <dbReference type="ARBA" id="ARBA00023163"/>
    </source>
</evidence>